<evidence type="ECO:0000313" key="2">
    <source>
        <dbReference type="Proteomes" id="UP000275078"/>
    </source>
</evidence>
<reference evidence="1 2" key="1">
    <citation type="journal article" date="2018" name="Nat. Ecol. Evol.">
        <title>Pezizomycetes genomes reveal the molecular basis of ectomycorrhizal truffle lifestyle.</title>
        <authorList>
            <person name="Murat C."/>
            <person name="Payen T."/>
            <person name="Noel B."/>
            <person name="Kuo A."/>
            <person name="Morin E."/>
            <person name="Chen J."/>
            <person name="Kohler A."/>
            <person name="Krizsan K."/>
            <person name="Balestrini R."/>
            <person name="Da Silva C."/>
            <person name="Montanini B."/>
            <person name="Hainaut M."/>
            <person name="Levati E."/>
            <person name="Barry K.W."/>
            <person name="Belfiori B."/>
            <person name="Cichocki N."/>
            <person name="Clum A."/>
            <person name="Dockter R.B."/>
            <person name="Fauchery L."/>
            <person name="Guy J."/>
            <person name="Iotti M."/>
            <person name="Le Tacon F."/>
            <person name="Lindquist E.A."/>
            <person name="Lipzen A."/>
            <person name="Malagnac F."/>
            <person name="Mello A."/>
            <person name="Molinier V."/>
            <person name="Miyauchi S."/>
            <person name="Poulain J."/>
            <person name="Riccioni C."/>
            <person name="Rubini A."/>
            <person name="Sitrit Y."/>
            <person name="Splivallo R."/>
            <person name="Traeger S."/>
            <person name="Wang M."/>
            <person name="Zifcakova L."/>
            <person name="Wipf D."/>
            <person name="Zambonelli A."/>
            <person name="Paolocci F."/>
            <person name="Nowrousian M."/>
            <person name="Ottonello S."/>
            <person name="Baldrian P."/>
            <person name="Spatafora J.W."/>
            <person name="Henrissat B."/>
            <person name="Nagy L.G."/>
            <person name="Aury J.M."/>
            <person name="Wincker P."/>
            <person name="Grigoriev I.V."/>
            <person name="Bonfante P."/>
            <person name="Martin F.M."/>
        </authorList>
    </citation>
    <scope>NUCLEOTIDE SEQUENCE [LARGE SCALE GENOMIC DNA]</scope>
    <source>
        <strain evidence="1 2">RN42</strain>
    </source>
</reference>
<evidence type="ECO:0000313" key="1">
    <source>
        <dbReference type="EMBL" id="RPA80857.1"/>
    </source>
</evidence>
<dbReference type="AlphaFoldDB" id="A0A3N4I5X4"/>
<name>A0A3N4I5X4_ASCIM</name>
<protein>
    <submittedName>
        <fullName evidence="1">Uncharacterized protein</fullName>
    </submittedName>
</protein>
<keyword evidence="2" id="KW-1185">Reference proteome</keyword>
<organism evidence="1 2">
    <name type="scientific">Ascobolus immersus RN42</name>
    <dbReference type="NCBI Taxonomy" id="1160509"/>
    <lineage>
        <taxon>Eukaryota</taxon>
        <taxon>Fungi</taxon>
        <taxon>Dikarya</taxon>
        <taxon>Ascomycota</taxon>
        <taxon>Pezizomycotina</taxon>
        <taxon>Pezizomycetes</taxon>
        <taxon>Pezizales</taxon>
        <taxon>Ascobolaceae</taxon>
        <taxon>Ascobolus</taxon>
    </lineage>
</organism>
<dbReference type="Proteomes" id="UP000275078">
    <property type="component" value="Unassembled WGS sequence"/>
</dbReference>
<sequence>MDSGVPSTLGPRTLSRIHYLKTHWENFEEDPRDRKNRLAAIAAYESGDIDFDNLQLNGVLCLFWGGVRKTGWIRLSDLGQGELMKMATEWKKADPSGRLWYEGIAVPKRF</sequence>
<accession>A0A3N4I5X4</accession>
<dbReference type="EMBL" id="ML119684">
    <property type="protein sequence ID" value="RPA80857.1"/>
    <property type="molecule type" value="Genomic_DNA"/>
</dbReference>
<gene>
    <name evidence="1" type="ORF">BJ508DRAFT_326948</name>
</gene>
<proteinExistence type="predicted"/>